<protein>
    <submittedName>
        <fullName evidence="1">Helix-turn-helix DNA-binding protein</fullName>
    </submittedName>
</protein>
<name>A0A0F6WEF8_9CAUD</name>
<dbReference type="InterPro" id="IPR010982">
    <property type="entry name" value="Lambda_DNA-bd_dom_sf"/>
</dbReference>
<dbReference type="KEGG" id="vg:26586402"/>
<dbReference type="Gene3D" id="1.10.260.40">
    <property type="entry name" value="lambda repressor-like DNA-binding domains"/>
    <property type="match status" value="1"/>
</dbReference>
<dbReference type="InterPro" id="IPR001387">
    <property type="entry name" value="Cro/C1-type_HTH"/>
</dbReference>
<evidence type="ECO:0000313" key="2">
    <source>
        <dbReference type="Proteomes" id="UP000204054"/>
    </source>
</evidence>
<keyword evidence="1" id="KW-0238">DNA-binding</keyword>
<dbReference type="RefSeq" id="YP_009193499.1">
    <property type="nucleotide sequence ID" value="NC_028742.1"/>
</dbReference>
<dbReference type="GO" id="GO:0003677">
    <property type="term" value="F:DNA binding"/>
    <property type="evidence" value="ECO:0007669"/>
    <property type="project" value="UniProtKB-KW"/>
</dbReference>
<dbReference type="CDD" id="cd00093">
    <property type="entry name" value="HTH_XRE"/>
    <property type="match status" value="1"/>
</dbReference>
<evidence type="ECO:0000313" key="1">
    <source>
        <dbReference type="EMBL" id="AKF14613.1"/>
    </source>
</evidence>
<keyword evidence="2" id="KW-1185">Reference proteome</keyword>
<accession>A0A0F6WEF8</accession>
<dbReference type="SUPFAM" id="SSF47413">
    <property type="entry name" value="lambda repressor-like DNA-binding domains"/>
    <property type="match status" value="1"/>
</dbReference>
<dbReference type="OrthoDB" id="11717at10239"/>
<dbReference type="GeneID" id="26586402"/>
<dbReference type="Proteomes" id="UP000204054">
    <property type="component" value="Segment"/>
</dbReference>
<organism evidence="1 2">
    <name type="scientific">Mycobacterium phage Baee</name>
    <dbReference type="NCBI Taxonomy" id="1647306"/>
    <lineage>
        <taxon>Viruses</taxon>
        <taxon>Duplodnaviria</taxon>
        <taxon>Heunggongvirae</taxon>
        <taxon>Uroviricota</taxon>
        <taxon>Caudoviricetes</taxon>
        <taxon>Bclasvirinae</taxon>
        <taxon>Acadianvirus</taxon>
        <taxon>Acadianvirus baee</taxon>
    </lineage>
</organism>
<proteinExistence type="predicted"/>
<dbReference type="EMBL" id="KR080199">
    <property type="protein sequence ID" value="AKF14613.1"/>
    <property type="molecule type" value="Genomic_DNA"/>
</dbReference>
<sequence>MNPETRTMGLGETITAHRAYMGLSQRGMASRLAFDRRDYQRIEKGDNMCPAGFLDKVTELVDQFDNAVDSVLDYALKDGGEVNIEVQRDPRWEWERNVAYRAHVIGAASTPPVRVLLTLVGEVGQEAS</sequence>
<reference evidence="1 2" key="1">
    <citation type="journal article" date="2015" name="Genome Announc.">
        <title>Genome Sequences of Mycobacteriophages AlanGrant, Baee, Corofin, OrangeOswald, and Vincenzo, New Members of Cluster B.</title>
        <authorList>
            <person name="Pope W.H."/>
            <person name="Carbonara M.E."/>
            <person name="Cioffi H.M."/>
            <person name="Cruz T."/>
            <person name="Dang B.Q."/>
            <person name="Doyle A.N."/>
            <person name="Fan O.H."/>
            <person name="Gallagher M."/>
            <person name="Gentile G.M."/>
            <person name="German B.A."/>
            <person name="Farrell M.E."/>
            <person name="Gerwig M."/>
            <person name="Hunter K.L."/>
            <person name="Lefever V.E."/>
            <person name="Marfisi N.A."/>
            <person name="McDonnell J.E."/>
            <person name="Monga J.K."/>
            <person name="Quiroz K.G."/>
            <person name="Pong A.C."/>
            <person name="Rimple P.A."/>
            <person name="Situ M."/>
            <person name="Sohnen P.C."/>
            <person name="Stockinger A.N."/>
            <person name="Thompson P.K."/>
            <person name="Torchio N.M."/>
            <person name="Toner C.L."/>
            <person name="Ulbrich M.C."/>
            <person name="Vohra N.I."/>
            <person name="Zakir A."/>
            <person name="Adkins N.L."/>
            <person name="Brown B.R."/>
            <person name="Churilla B.M."/>
            <person name="Kramer Z.J."/>
            <person name="Lapin J.S."/>
            <person name="Montgomery M.T."/>
            <person name="Prout A.K."/>
            <person name="Grubb S.R."/>
            <person name="Warner M.H."/>
            <person name="Bowman C.A."/>
            <person name="Russell D.A."/>
            <person name="Hatfull G.F."/>
        </authorList>
    </citation>
    <scope>NUCLEOTIDE SEQUENCE [LARGE SCALE GENOMIC DNA]</scope>
</reference>
<gene>
    <name evidence="1" type="primary">44</name>
    <name evidence="1" type="ORF">SEA_BAEE_44</name>
</gene>